<evidence type="ECO:0000313" key="1">
    <source>
        <dbReference type="EMBL" id="DBA18806.1"/>
    </source>
</evidence>
<keyword evidence="2" id="KW-1185">Reference proteome</keyword>
<organism evidence="1 2">
    <name type="scientific">Pyxicephalus adspersus</name>
    <name type="common">African bullfrog</name>
    <dbReference type="NCBI Taxonomy" id="30357"/>
    <lineage>
        <taxon>Eukaryota</taxon>
        <taxon>Metazoa</taxon>
        <taxon>Chordata</taxon>
        <taxon>Craniata</taxon>
        <taxon>Vertebrata</taxon>
        <taxon>Euteleostomi</taxon>
        <taxon>Amphibia</taxon>
        <taxon>Batrachia</taxon>
        <taxon>Anura</taxon>
        <taxon>Neobatrachia</taxon>
        <taxon>Ranoidea</taxon>
        <taxon>Pyxicephalidae</taxon>
        <taxon>Pyxicephalinae</taxon>
        <taxon>Pyxicephalus</taxon>
    </lineage>
</organism>
<evidence type="ECO:0000313" key="2">
    <source>
        <dbReference type="Proteomes" id="UP001181693"/>
    </source>
</evidence>
<name>A0AAV2ZQE3_PYXAD</name>
<accession>A0AAV2ZQE3</accession>
<protein>
    <submittedName>
        <fullName evidence="1">Uncharacterized protein</fullName>
    </submittedName>
</protein>
<reference evidence="1" key="1">
    <citation type="thesis" date="2020" institute="ProQuest LLC" country="789 East Eisenhower Parkway, Ann Arbor, MI, USA">
        <title>Comparative Genomics and Chromosome Evolution.</title>
        <authorList>
            <person name="Mudd A.B."/>
        </authorList>
    </citation>
    <scope>NUCLEOTIDE SEQUENCE</scope>
    <source>
        <strain evidence="1">1538</strain>
        <tissue evidence="1">Blood</tissue>
    </source>
</reference>
<proteinExistence type="predicted"/>
<comment type="caution">
    <text evidence="1">The sequence shown here is derived from an EMBL/GenBank/DDBJ whole genome shotgun (WGS) entry which is preliminary data.</text>
</comment>
<dbReference type="EMBL" id="DYDO01000009">
    <property type="protein sequence ID" value="DBA18806.1"/>
    <property type="molecule type" value="Genomic_DNA"/>
</dbReference>
<gene>
    <name evidence="1" type="ORF">GDO54_017013</name>
</gene>
<dbReference type="AlphaFoldDB" id="A0AAV2ZQE3"/>
<dbReference type="Proteomes" id="UP001181693">
    <property type="component" value="Unassembled WGS sequence"/>
</dbReference>
<sequence>MDGELTKLYPNNPEKLEQVKAGDSYSSSNPLIVQWSVKQKYIYLQCLELLLGAVKWPTFGLYIHPQYCAILYKSLEKQDGILISAK</sequence>